<comment type="caution">
    <text evidence="1">The sequence shown here is derived from an EMBL/GenBank/DDBJ whole genome shotgun (WGS) entry which is preliminary data.</text>
</comment>
<dbReference type="AlphaFoldDB" id="A0A427A5X9"/>
<evidence type="ECO:0000313" key="2">
    <source>
        <dbReference type="Proteomes" id="UP000287651"/>
    </source>
</evidence>
<sequence length="123" mass="14355">MLYFKTLHWFPYSQCMNLWSLIVHKFLADKEDLVLNQFPAIFLMDCTLNDCGLFLKPLGKKENYPILLLFPAENKSAITYEGDMSVVSIMEFLESHGGNSHYHKHEGIFILNCFEYYSNTTQT</sequence>
<protein>
    <submittedName>
        <fullName evidence="1">Uncharacterized protein</fullName>
    </submittedName>
</protein>
<evidence type="ECO:0000313" key="1">
    <source>
        <dbReference type="EMBL" id="RRT71652.1"/>
    </source>
</evidence>
<proteinExistence type="predicted"/>
<dbReference type="SUPFAM" id="SSF52833">
    <property type="entry name" value="Thioredoxin-like"/>
    <property type="match status" value="1"/>
</dbReference>
<dbReference type="EMBL" id="AMZH03003645">
    <property type="protein sequence ID" value="RRT71652.1"/>
    <property type="molecule type" value="Genomic_DNA"/>
</dbReference>
<dbReference type="Proteomes" id="UP000287651">
    <property type="component" value="Unassembled WGS sequence"/>
</dbReference>
<name>A0A427A5X9_ENSVE</name>
<reference evidence="1 2" key="1">
    <citation type="journal article" date="2014" name="Agronomy (Basel)">
        <title>A Draft Genome Sequence for Ensete ventricosum, the Drought-Tolerant Tree Against Hunger.</title>
        <authorList>
            <person name="Harrison J."/>
            <person name="Moore K.A."/>
            <person name="Paszkiewicz K."/>
            <person name="Jones T."/>
            <person name="Grant M."/>
            <person name="Ambacheew D."/>
            <person name="Muzemil S."/>
            <person name="Studholme D.J."/>
        </authorList>
    </citation>
    <scope>NUCLEOTIDE SEQUENCE [LARGE SCALE GENOMIC DNA]</scope>
</reference>
<dbReference type="Gene3D" id="3.40.30.10">
    <property type="entry name" value="Glutaredoxin"/>
    <property type="match status" value="1"/>
</dbReference>
<organism evidence="1 2">
    <name type="scientific">Ensete ventricosum</name>
    <name type="common">Abyssinian banana</name>
    <name type="synonym">Musa ensete</name>
    <dbReference type="NCBI Taxonomy" id="4639"/>
    <lineage>
        <taxon>Eukaryota</taxon>
        <taxon>Viridiplantae</taxon>
        <taxon>Streptophyta</taxon>
        <taxon>Embryophyta</taxon>
        <taxon>Tracheophyta</taxon>
        <taxon>Spermatophyta</taxon>
        <taxon>Magnoliopsida</taxon>
        <taxon>Liliopsida</taxon>
        <taxon>Zingiberales</taxon>
        <taxon>Musaceae</taxon>
        <taxon>Ensete</taxon>
    </lineage>
</organism>
<accession>A0A427A5X9</accession>
<gene>
    <name evidence="1" type="ORF">B296_00035319</name>
</gene>
<dbReference type="InterPro" id="IPR036249">
    <property type="entry name" value="Thioredoxin-like_sf"/>
</dbReference>